<dbReference type="GO" id="GO:0004252">
    <property type="term" value="F:serine-type endopeptidase activity"/>
    <property type="evidence" value="ECO:0007669"/>
    <property type="project" value="InterPro"/>
</dbReference>
<dbReference type="GO" id="GO:0004176">
    <property type="term" value="F:ATP-dependent peptidase activity"/>
    <property type="evidence" value="ECO:0007669"/>
    <property type="project" value="InterPro"/>
</dbReference>
<dbReference type="Pfam" id="PF00574">
    <property type="entry name" value="CLP_protease"/>
    <property type="match status" value="1"/>
</dbReference>
<dbReference type="SUPFAM" id="SSF52096">
    <property type="entry name" value="ClpP/crotonase"/>
    <property type="match status" value="1"/>
</dbReference>
<dbReference type="PRINTS" id="PR00127">
    <property type="entry name" value="CLPPROTEASEP"/>
</dbReference>
<gene>
    <name evidence="2" type="ORF">LCGC14_2162490</name>
</gene>
<sequence>MAFFSEDAVTGWQGLLRRLVVSMERKNDAEAPKGTSPTQPSSNYIPMTVETFDNHIYFYADVDTDRCLDLIRKIRETDNELRRQATSRMLPDDHPPVPIWLHIQSNGGELFTGLNIADQISKIQTPIYSIVEGMCASAATLISLAANKRYILPSSFMLIHQITSWGWGRIKYDELKDEMHLQNMLVEQLYSFYSKRTMMNKTTI</sequence>
<dbReference type="PANTHER" id="PTHR10381">
    <property type="entry name" value="ATP-DEPENDENT CLP PROTEASE PROTEOLYTIC SUBUNIT"/>
    <property type="match status" value="1"/>
</dbReference>
<protein>
    <recommendedName>
        <fullName evidence="3">ATP-dependent Clp protease proteolytic subunit</fullName>
    </recommendedName>
</protein>
<evidence type="ECO:0000313" key="2">
    <source>
        <dbReference type="EMBL" id="KKL64686.1"/>
    </source>
</evidence>
<comment type="caution">
    <text evidence="2">The sequence shown here is derived from an EMBL/GenBank/DDBJ whole genome shotgun (WGS) entry which is preliminary data.</text>
</comment>
<name>A0A0F9EEK3_9ZZZZ</name>
<dbReference type="GO" id="GO:0051117">
    <property type="term" value="F:ATPase binding"/>
    <property type="evidence" value="ECO:0007669"/>
    <property type="project" value="TreeGrafter"/>
</dbReference>
<accession>A0A0F9EEK3</accession>
<dbReference type="EMBL" id="LAZR01027768">
    <property type="protein sequence ID" value="KKL64686.1"/>
    <property type="molecule type" value="Genomic_DNA"/>
</dbReference>
<dbReference type="AlphaFoldDB" id="A0A0F9EEK3"/>
<comment type="similarity">
    <text evidence="1">Belongs to the peptidase S14 family.</text>
</comment>
<dbReference type="InterPro" id="IPR001907">
    <property type="entry name" value="ClpP"/>
</dbReference>
<dbReference type="InterPro" id="IPR023562">
    <property type="entry name" value="ClpP/TepA"/>
</dbReference>
<proteinExistence type="inferred from homology"/>
<evidence type="ECO:0008006" key="3">
    <source>
        <dbReference type="Google" id="ProtNLM"/>
    </source>
</evidence>
<dbReference type="GO" id="GO:0006515">
    <property type="term" value="P:protein quality control for misfolded or incompletely synthesized proteins"/>
    <property type="evidence" value="ECO:0007669"/>
    <property type="project" value="TreeGrafter"/>
</dbReference>
<dbReference type="Gene3D" id="3.90.226.10">
    <property type="entry name" value="2-enoyl-CoA Hydratase, Chain A, domain 1"/>
    <property type="match status" value="1"/>
</dbReference>
<dbReference type="InterPro" id="IPR029045">
    <property type="entry name" value="ClpP/crotonase-like_dom_sf"/>
</dbReference>
<organism evidence="2">
    <name type="scientific">marine sediment metagenome</name>
    <dbReference type="NCBI Taxonomy" id="412755"/>
    <lineage>
        <taxon>unclassified sequences</taxon>
        <taxon>metagenomes</taxon>
        <taxon>ecological metagenomes</taxon>
    </lineage>
</organism>
<dbReference type="PANTHER" id="PTHR10381:SF11">
    <property type="entry name" value="ATP-DEPENDENT CLP PROTEASE PROTEOLYTIC SUBUNIT, MITOCHONDRIAL"/>
    <property type="match status" value="1"/>
</dbReference>
<reference evidence="2" key="1">
    <citation type="journal article" date="2015" name="Nature">
        <title>Complex archaea that bridge the gap between prokaryotes and eukaryotes.</title>
        <authorList>
            <person name="Spang A."/>
            <person name="Saw J.H."/>
            <person name="Jorgensen S.L."/>
            <person name="Zaremba-Niedzwiedzka K."/>
            <person name="Martijn J."/>
            <person name="Lind A.E."/>
            <person name="van Eijk R."/>
            <person name="Schleper C."/>
            <person name="Guy L."/>
            <person name="Ettema T.J."/>
        </authorList>
    </citation>
    <scope>NUCLEOTIDE SEQUENCE</scope>
</reference>
<evidence type="ECO:0000256" key="1">
    <source>
        <dbReference type="ARBA" id="ARBA00007039"/>
    </source>
</evidence>
<dbReference type="GO" id="GO:0009368">
    <property type="term" value="C:endopeptidase Clp complex"/>
    <property type="evidence" value="ECO:0007669"/>
    <property type="project" value="TreeGrafter"/>
</dbReference>